<feature type="compositionally biased region" description="Polar residues" evidence="1">
    <location>
        <begin position="38"/>
        <end position="47"/>
    </location>
</feature>
<feature type="signal peptide" evidence="2">
    <location>
        <begin position="1"/>
        <end position="20"/>
    </location>
</feature>
<keyword evidence="2" id="KW-0732">Signal</keyword>
<proteinExistence type="predicted"/>
<dbReference type="OrthoDB" id="10370688at2759"/>
<reference evidence="3 4" key="1">
    <citation type="journal article" date="2018" name="Mol. Biol. Evol.">
        <title>Broad Genomic Sampling Reveals a Smut Pathogenic Ancestry of the Fungal Clade Ustilaginomycotina.</title>
        <authorList>
            <person name="Kijpornyongpan T."/>
            <person name="Mondo S.J."/>
            <person name="Barry K."/>
            <person name="Sandor L."/>
            <person name="Lee J."/>
            <person name="Lipzen A."/>
            <person name="Pangilinan J."/>
            <person name="LaButti K."/>
            <person name="Hainaut M."/>
            <person name="Henrissat B."/>
            <person name="Grigoriev I.V."/>
            <person name="Spatafora J.W."/>
            <person name="Aime M.C."/>
        </authorList>
    </citation>
    <scope>NUCLEOTIDE SEQUENCE [LARGE SCALE GENOMIC DNA]</scope>
    <source>
        <strain evidence="3 4">MCA 4658</strain>
    </source>
</reference>
<gene>
    <name evidence="3" type="ORF">IE81DRAFT_347993</name>
</gene>
<protein>
    <submittedName>
        <fullName evidence="3">Uncharacterized protein</fullName>
    </submittedName>
</protein>
<dbReference type="RefSeq" id="XP_025368965.1">
    <property type="nucleotide sequence ID" value="XM_025516210.1"/>
</dbReference>
<evidence type="ECO:0000313" key="4">
    <source>
        <dbReference type="Proteomes" id="UP000245783"/>
    </source>
</evidence>
<dbReference type="GeneID" id="37038080"/>
<dbReference type="AlphaFoldDB" id="A0A316W298"/>
<accession>A0A316W298</accession>
<organism evidence="3 4">
    <name type="scientific">Ceraceosorus guamensis</name>
    <dbReference type="NCBI Taxonomy" id="1522189"/>
    <lineage>
        <taxon>Eukaryota</taxon>
        <taxon>Fungi</taxon>
        <taxon>Dikarya</taxon>
        <taxon>Basidiomycota</taxon>
        <taxon>Ustilaginomycotina</taxon>
        <taxon>Exobasidiomycetes</taxon>
        <taxon>Ceraceosorales</taxon>
        <taxon>Ceraceosoraceae</taxon>
        <taxon>Ceraceosorus</taxon>
    </lineage>
</organism>
<keyword evidence="4" id="KW-1185">Reference proteome</keyword>
<sequence>MRFTLLALFAAALAAAPALAIEQVEDFEAPDFKPVTQPPYTGTTFDPAQTNAGGTTNSAGTFAVSSLAKSFSYSFDSNIPQTSSFALSSVQFGSPQAQVTPGYYTDPTNTAVPLYTPSSSEGRPSITSSVSVQAVPTAPADGAMIKAPQHLGTVAVAGAVAVLGAVFAL</sequence>
<evidence type="ECO:0000256" key="2">
    <source>
        <dbReference type="SAM" id="SignalP"/>
    </source>
</evidence>
<dbReference type="InParanoid" id="A0A316W298"/>
<evidence type="ECO:0000313" key="3">
    <source>
        <dbReference type="EMBL" id="PWN41805.1"/>
    </source>
</evidence>
<name>A0A316W298_9BASI</name>
<feature type="chain" id="PRO_5016382665" evidence="2">
    <location>
        <begin position="21"/>
        <end position="169"/>
    </location>
</feature>
<feature type="region of interest" description="Disordered" evidence="1">
    <location>
        <begin position="32"/>
        <end position="52"/>
    </location>
</feature>
<dbReference type="EMBL" id="KZ819387">
    <property type="protein sequence ID" value="PWN41805.1"/>
    <property type="molecule type" value="Genomic_DNA"/>
</dbReference>
<evidence type="ECO:0000256" key="1">
    <source>
        <dbReference type="SAM" id="MobiDB-lite"/>
    </source>
</evidence>
<dbReference type="Proteomes" id="UP000245783">
    <property type="component" value="Unassembled WGS sequence"/>
</dbReference>